<protein>
    <submittedName>
        <fullName evidence="2">Uncharacterized protein</fullName>
    </submittedName>
</protein>
<keyword evidence="1" id="KW-0472">Membrane</keyword>
<dbReference type="RefSeq" id="WP_170093645.1">
    <property type="nucleotide sequence ID" value="NZ_WOYG01000001.1"/>
</dbReference>
<evidence type="ECO:0000313" key="2">
    <source>
        <dbReference type="EMBL" id="NLV09861.1"/>
    </source>
</evidence>
<feature type="transmembrane region" description="Helical" evidence="1">
    <location>
        <begin position="43"/>
        <end position="62"/>
    </location>
</feature>
<accession>A0A847UFF5</accession>
<sequence length="277" mass="28987">MIEHLLWDFLLPLGLIAAVFVAVEYRRDWQIARYLFEDRGRAVVYGTVGAIVVVGIGTTYVLGDPAAAPHYAGLDTYHLAWTLFLVGAGATAYGGRQYRLATAIHAADEVTPARVPASGHVLVDGVAEPCRDGLIVSASDGSPALVVQRGECPGFGAVEEQVASARGQALVATERRAVPFDLTGSDGAVRVDPTDASPGFLTGRVDGDEIERVLAPGDAVTVFGRAAGSDSLEAVVLAERGPEALCQFARNSRRLIHVGLPLAVVGYVGMVLTAGIP</sequence>
<name>A0A847UFF5_9EURY</name>
<feature type="transmembrane region" description="Helical" evidence="1">
    <location>
        <begin position="77"/>
        <end position="95"/>
    </location>
</feature>
<dbReference type="Proteomes" id="UP000608662">
    <property type="component" value="Unassembled WGS sequence"/>
</dbReference>
<organism evidence="2 3">
    <name type="scientific">Halomicrobium mukohataei</name>
    <dbReference type="NCBI Taxonomy" id="57705"/>
    <lineage>
        <taxon>Archaea</taxon>
        <taxon>Methanobacteriati</taxon>
        <taxon>Methanobacteriota</taxon>
        <taxon>Stenosarchaea group</taxon>
        <taxon>Halobacteria</taxon>
        <taxon>Halobacteriales</taxon>
        <taxon>Haloarculaceae</taxon>
        <taxon>Halomicrobium</taxon>
    </lineage>
</organism>
<evidence type="ECO:0000313" key="3">
    <source>
        <dbReference type="Proteomes" id="UP000608662"/>
    </source>
</evidence>
<proteinExistence type="predicted"/>
<dbReference type="AlphaFoldDB" id="A0A847UFF5"/>
<comment type="caution">
    <text evidence="2">The sequence shown here is derived from an EMBL/GenBank/DDBJ whole genome shotgun (WGS) entry which is preliminary data.</text>
</comment>
<feature type="transmembrane region" description="Helical" evidence="1">
    <location>
        <begin position="6"/>
        <end position="23"/>
    </location>
</feature>
<evidence type="ECO:0000256" key="1">
    <source>
        <dbReference type="SAM" id="Phobius"/>
    </source>
</evidence>
<gene>
    <name evidence="2" type="ORF">GOC74_07945</name>
</gene>
<dbReference type="EMBL" id="WOYG01000001">
    <property type="protein sequence ID" value="NLV09861.1"/>
    <property type="molecule type" value="Genomic_DNA"/>
</dbReference>
<reference evidence="2" key="1">
    <citation type="submission" date="2019-12" db="EMBL/GenBank/DDBJ databases">
        <title>Whole-genome sequence of Halomicrobium mukohataei pws1.</title>
        <authorList>
            <person name="Verma D.K."/>
            <person name="Gopal K."/>
            <person name="Prasad E.S."/>
        </authorList>
    </citation>
    <scope>NUCLEOTIDE SEQUENCE</scope>
    <source>
        <strain evidence="2">Pws1</strain>
    </source>
</reference>
<keyword evidence="1" id="KW-0812">Transmembrane</keyword>
<keyword evidence="1" id="KW-1133">Transmembrane helix</keyword>
<feature type="transmembrane region" description="Helical" evidence="1">
    <location>
        <begin position="255"/>
        <end position="276"/>
    </location>
</feature>